<evidence type="ECO:0000259" key="1">
    <source>
        <dbReference type="Pfam" id="PF04149"/>
    </source>
</evidence>
<evidence type="ECO:0000313" key="3">
    <source>
        <dbReference type="Proteomes" id="UP000695264"/>
    </source>
</evidence>
<accession>A0ABX1C0S2</accession>
<organism evidence="2 3">
    <name type="scientific">Streptomyces zingiberis</name>
    <dbReference type="NCBI Taxonomy" id="2053010"/>
    <lineage>
        <taxon>Bacteria</taxon>
        <taxon>Bacillati</taxon>
        <taxon>Actinomycetota</taxon>
        <taxon>Actinomycetes</taxon>
        <taxon>Kitasatosporales</taxon>
        <taxon>Streptomycetaceae</taxon>
        <taxon>Streptomyces</taxon>
    </lineage>
</organism>
<reference evidence="2 3" key="1">
    <citation type="submission" date="2020-03" db="EMBL/GenBank/DDBJ databases">
        <title>WGS of actinomycetes isolated from Thailand.</title>
        <authorList>
            <person name="Thawai C."/>
        </authorList>
    </citation>
    <scope>NUCLEOTIDE SEQUENCE [LARGE SCALE GENOMIC DNA]</scope>
    <source>
        <strain evidence="2 3">PLAI 1-29</strain>
    </source>
</reference>
<keyword evidence="3" id="KW-1185">Reference proteome</keyword>
<evidence type="ECO:0000313" key="2">
    <source>
        <dbReference type="EMBL" id="NJQ00499.1"/>
    </source>
</evidence>
<comment type="caution">
    <text evidence="2">The sequence shown here is derived from an EMBL/GenBank/DDBJ whole genome shotgun (WGS) entry which is preliminary data.</text>
</comment>
<dbReference type="RefSeq" id="WP_168101119.1">
    <property type="nucleotide sequence ID" value="NZ_JAATEN010000005.1"/>
</dbReference>
<proteinExistence type="predicted"/>
<feature type="domain" description="DUF397" evidence="1">
    <location>
        <begin position="11"/>
        <end position="65"/>
    </location>
</feature>
<dbReference type="Proteomes" id="UP000695264">
    <property type="component" value="Unassembled WGS sequence"/>
</dbReference>
<dbReference type="EMBL" id="JAATEN010000005">
    <property type="protein sequence ID" value="NJQ00499.1"/>
    <property type="molecule type" value="Genomic_DNA"/>
</dbReference>
<name>A0ABX1C0S2_9ACTN</name>
<gene>
    <name evidence="2" type="ORF">HCK00_08095</name>
</gene>
<dbReference type="Pfam" id="PF04149">
    <property type="entry name" value="DUF397"/>
    <property type="match status" value="1"/>
</dbReference>
<dbReference type="InterPro" id="IPR007278">
    <property type="entry name" value="DUF397"/>
</dbReference>
<protein>
    <submittedName>
        <fullName evidence="2">DUF397 domain-containing protein</fullName>
    </submittedName>
</protein>
<sequence length="76" mass="7903">MTCNASELTGAVWRRSTYSSGNGGECVEVAQGNTEVVPVRDSKNPHAPALTFRSGAWAMFVTGVKAGGLDARGSET</sequence>